<reference evidence="7" key="1">
    <citation type="journal article" date="2014" name="Nat. Commun.">
        <title>The rainbow trout genome provides novel insights into evolution after whole-genome duplication in vertebrates.</title>
        <authorList>
            <person name="Berthelot C."/>
            <person name="Brunet F."/>
            <person name="Chalopin D."/>
            <person name="Juanchich A."/>
            <person name="Bernard M."/>
            <person name="Noel B."/>
            <person name="Bento P."/>
            <person name="Da Silva C."/>
            <person name="Labadie K."/>
            <person name="Alberti A."/>
            <person name="Aury J.M."/>
            <person name="Louis A."/>
            <person name="Dehais P."/>
            <person name="Bardou P."/>
            <person name="Montfort J."/>
            <person name="Klopp C."/>
            <person name="Cabau C."/>
            <person name="Gaspin C."/>
            <person name="Thorgaard G.H."/>
            <person name="Boussaha M."/>
            <person name="Quillet E."/>
            <person name="Guyomard R."/>
            <person name="Galiana D."/>
            <person name="Bobe J."/>
            <person name="Volff J.N."/>
            <person name="Genet C."/>
            <person name="Wincker P."/>
            <person name="Jaillon O."/>
            <person name="Roest Crollius H."/>
            <person name="Guiguen Y."/>
        </authorList>
    </citation>
    <scope>NUCLEOTIDE SEQUENCE [LARGE SCALE GENOMIC DNA]</scope>
</reference>
<name>A0A060W5T3_ONCMY</name>
<accession>A0A060W5T3</accession>
<keyword evidence="4" id="KW-0472">Membrane</keyword>
<dbReference type="AlphaFoldDB" id="A0A060W5T3"/>
<feature type="domain" description="GAIN-B" evidence="6">
    <location>
        <begin position="1"/>
        <end position="61"/>
    </location>
</feature>
<reference evidence="7" key="2">
    <citation type="submission" date="2014-03" db="EMBL/GenBank/DDBJ databases">
        <authorList>
            <person name="Genoscope - CEA"/>
        </authorList>
    </citation>
    <scope>NUCLEOTIDE SEQUENCE</scope>
</reference>
<dbReference type="InterPro" id="IPR000203">
    <property type="entry name" value="GPS"/>
</dbReference>
<evidence type="ECO:0000256" key="3">
    <source>
        <dbReference type="ARBA" id="ARBA00022989"/>
    </source>
</evidence>
<evidence type="ECO:0000313" key="8">
    <source>
        <dbReference type="Proteomes" id="UP000193380"/>
    </source>
</evidence>
<sequence length="102" mass="11160">MKQSCTHNIHLPNNHLYLCHLYTVAHWNSSGCVTETKESETVCSCNHLSFFAVLMSPVSGSRASLSSSLLCVVADVVVQGGLWNIPLFAVSGSPHPPQIRFY</sequence>
<keyword evidence="5" id="KW-1015">Disulfide bond</keyword>
<evidence type="ECO:0000256" key="2">
    <source>
        <dbReference type="ARBA" id="ARBA00022692"/>
    </source>
</evidence>
<evidence type="ECO:0000256" key="1">
    <source>
        <dbReference type="ARBA" id="ARBA00004370"/>
    </source>
</evidence>
<evidence type="ECO:0000256" key="4">
    <source>
        <dbReference type="ARBA" id="ARBA00023136"/>
    </source>
</evidence>
<dbReference type="InterPro" id="IPR046338">
    <property type="entry name" value="GAIN_dom_sf"/>
</dbReference>
<evidence type="ECO:0000259" key="6">
    <source>
        <dbReference type="PROSITE" id="PS50221"/>
    </source>
</evidence>
<dbReference type="EMBL" id="FR904337">
    <property type="protein sequence ID" value="CDQ59920.1"/>
    <property type="molecule type" value="Genomic_DNA"/>
</dbReference>
<evidence type="ECO:0000313" key="7">
    <source>
        <dbReference type="EMBL" id="CDQ59920.1"/>
    </source>
</evidence>
<dbReference type="Proteomes" id="UP000193380">
    <property type="component" value="Unassembled WGS sequence"/>
</dbReference>
<protein>
    <recommendedName>
        <fullName evidence="6">GAIN-B domain-containing protein</fullName>
    </recommendedName>
</protein>
<gene>
    <name evidence="7" type="ORF">GSONMT00080815001</name>
</gene>
<comment type="subcellular location">
    <subcellularLocation>
        <location evidence="1">Membrane</location>
    </subcellularLocation>
</comment>
<dbReference type="PROSITE" id="PS50221">
    <property type="entry name" value="GAIN_B"/>
    <property type="match status" value="1"/>
</dbReference>
<dbReference type="PaxDb" id="8022-A0A060W5T3"/>
<proteinExistence type="predicted"/>
<keyword evidence="2" id="KW-0812">Transmembrane</keyword>
<organism evidence="7 8">
    <name type="scientific">Oncorhynchus mykiss</name>
    <name type="common">Rainbow trout</name>
    <name type="synonym">Salmo gairdneri</name>
    <dbReference type="NCBI Taxonomy" id="8022"/>
    <lineage>
        <taxon>Eukaryota</taxon>
        <taxon>Metazoa</taxon>
        <taxon>Chordata</taxon>
        <taxon>Craniata</taxon>
        <taxon>Vertebrata</taxon>
        <taxon>Euteleostomi</taxon>
        <taxon>Actinopterygii</taxon>
        <taxon>Neopterygii</taxon>
        <taxon>Teleostei</taxon>
        <taxon>Protacanthopterygii</taxon>
        <taxon>Salmoniformes</taxon>
        <taxon>Salmonidae</taxon>
        <taxon>Salmoninae</taxon>
        <taxon>Oncorhynchus</taxon>
    </lineage>
</organism>
<keyword evidence="3" id="KW-1133">Transmembrane helix</keyword>
<dbReference type="Gene3D" id="2.60.220.50">
    <property type="match status" value="1"/>
</dbReference>
<dbReference type="InterPro" id="IPR057244">
    <property type="entry name" value="GAIN_B"/>
</dbReference>
<dbReference type="GO" id="GO:0016020">
    <property type="term" value="C:membrane"/>
    <property type="evidence" value="ECO:0007669"/>
    <property type="project" value="UniProtKB-SubCell"/>
</dbReference>
<dbReference type="Pfam" id="PF01825">
    <property type="entry name" value="GPS"/>
    <property type="match status" value="1"/>
</dbReference>
<evidence type="ECO:0000256" key="5">
    <source>
        <dbReference type="ARBA" id="ARBA00023157"/>
    </source>
</evidence>
<dbReference type="SMART" id="SM00303">
    <property type="entry name" value="GPS"/>
    <property type="match status" value="1"/>
</dbReference>